<feature type="non-terminal residue" evidence="1">
    <location>
        <position position="1"/>
    </location>
</feature>
<dbReference type="SUPFAM" id="SSF48371">
    <property type="entry name" value="ARM repeat"/>
    <property type="match status" value="1"/>
</dbReference>
<name>A0A061QZQ7_9CHLO</name>
<dbReference type="InterPro" id="IPR016024">
    <property type="entry name" value="ARM-type_fold"/>
</dbReference>
<evidence type="ECO:0000313" key="1">
    <source>
        <dbReference type="EMBL" id="JAC66122.1"/>
    </source>
</evidence>
<protein>
    <submittedName>
        <fullName evidence="1">Uncharacterized protein</fullName>
    </submittedName>
</protein>
<reference evidence="1" key="1">
    <citation type="submission" date="2014-05" db="EMBL/GenBank/DDBJ databases">
        <title>The transcriptome of the halophilic microalga Tetraselmis sp. GSL018 isolated from the Great Salt Lake, Utah.</title>
        <authorList>
            <person name="Jinkerson R.E."/>
            <person name="D'Adamo S."/>
            <person name="Posewitz M.C."/>
        </authorList>
    </citation>
    <scope>NUCLEOTIDE SEQUENCE</scope>
    <source>
        <strain evidence="1">GSL018</strain>
    </source>
</reference>
<dbReference type="AlphaFoldDB" id="A0A061QZQ7"/>
<accession>A0A061QZQ7</accession>
<proteinExistence type="predicted"/>
<organism evidence="1">
    <name type="scientific">Tetraselmis sp. GSL018</name>
    <dbReference type="NCBI Taxonomy" id="582737"/>
    <lineage>
        <taxon>Eukaryota</taxon>
        <taxon>Viridiplantae</taxon>
        <taxon>Chlorophyta</taxon>
        <taxon>core chlorophytes</taxon>
        <taxon>Chlorodendrophyceae</taxon>
        <taxon>Chlorodendrales</taxon>
        <taxon>Chlorodendraceae</taxon>
        <taxon>Tetraselmis</taxon>
    </lineage>
</organism>
<gene>
    <name evidence="1" type="ORF">TSPGSL018_14434</name>
</gene>
<sequence length="115" mass="13022">AVGLNCLLYFSRLMPLLIEWMHSSVKELREKAVDCLHGVLLVTWPRLRAHGSFLLKQILQAFDFAKGEEEKIKLKEIAALIKCICAEDLDDDLKARMLNFIPGFTSFNVVDQGSS</sequence>
<dbReference type="EMBL" id="GBEZ01020560">
    <property type="protein sequence ID" value="JAC66122.1"/>
    <property type="molecule type" value="Transcribed_RNA"/>
</dbReference>